<dbReference type="SUPFAM" id="SSF56204">
    <property type="entry name" value="Hect, E3 ligase catalytic domain"/>
    <property type="match status" value="1"/>
</dbReference>
<comment type="caution">
    <text evidence="4">The sequence shown here is derived from an EMBL/GenBank/DDBJ whole genome shotgun (WGS) entry which is preliminary data.</text>
</comment>
<dbReference type="Gene3D" id="3.90.1750.10">
    <property type="entry name" value="Hect, E3 ligase catalytic domains"/>
    <property type="match status" value="1"/>
</dbReference>
<keyword evidence="1 2" id="KW-0833">Ubl conjugation pathway</keyword>
<dbReference type="GO" id="GO:0004842">
    <property type="term" value="F:ubiquitin-protein transferase activity"/>
    <property type="evidence" value="ECO:0007669"/>
    <property type="project" value="InterPro"/>
</dbReference>
<evidence type="ECO:0000256" key="2">
    <source>
        <dbReference type="PROSITE-ProRule" id="PRU00104"/>
    </source>
</evidence>
<evidence type="ECO:0000313" key="4">
    <source>
        <dbReference type="EMBL" id="KAK2702441.1"/>
    </source>
</evidence>
<protein>
    <recommendedName>
        <fullName evidence="3">HECT domain-containing protein</fullName>
    </recommendedName>
</protein>
<reference evidence="4" key="1">
    <citation type="submission" date="2023-07" db="EMBL/GenBank/DDBJ databases">
        <title>Chromosome-level genome assembly of Artemia franciscana.</title>
        <authorList>
            <person name="Jo E."/>
        </authorList>
    </citation>
    <scope>NUCLEOTIDE SEQUENCE</scope>
    <source>
        <tissue evidence="4">Whole body</tissue>
    </source>
</reference>
<gene>
    <name evidence="4" type="ORF">QYM36_018949</name>
</gene>
<feature type="domain" description="HECT" evidence="3">
    <location>
        <begin position="1"/>
        <end position="53"/>
    </location>
</feature>
<evidence type="ECO:0000259" key="3">
    <source>
        <dbReference type="PROSITE" id="PS50237"/>
    </source>
</evidence>
<dbReference type="PROSITE" id="PS50237">
    <property type="entry name" value="HECT"/>
    <property type="match status" value="1"/>
</dbReference>
<evidence type="ECO:0000313" key="5">
    <source>
        <dbReference type="Proteomes" id="UP001187531"/>
    </source>
</evidence>
<dbReference type="InterPro" id="IPR000569">
    <property type="entry name" value="HECT_dom"/>
</dbReference>
<comment type="caution">
    <text evidence="2">Lacks conserved residue(s) required for the propagation of feature annotation.</text>
</comment>
<dbReference type="EMBL" id="JAVRJZ010000347">
    <property type="protein sequence ID" value="KAK2702441.1"/>
    <property type="molecule type" value="Genomic_DNA"/>
</dbReference>
<organism evidence="4 5">
    <name type="scientific">Artemia franciscana</name>
    <name type="common">Brine shrimp</name>
    <name type="synonym">Artemia sanfranciscana</name>
    <dbReference type="NCBI Taxonomy" id="6661"/>
    <lineage>
        <taxon>Eukaryota</taxon>
        <taxon>Metazoa</taxon>
        <taxon>Ecdysozoa</taxon>
        <taxon>Arthropoda</taxon>
        <taxon>Crustacea</taxon>
        <taxon>Branchiopoda</taxon>
        <taxon>Anostraca</taxon>
        <taxon>Artemiidae</taxon>
        <taxon>Artemia</taxon>
    </lineage>
</organism>
<evidence type="ECO:0000256" key="1">
    <source>
        <dbReference type="ARBA" id="ARBA00022786"/>
    </source>
</evidence>
<accession>A0AA88H824</accession>
<proteinExistence type="predicted"/>
<keyword evidence="5" id="KW-1185">Reference proteome</keyword>
<dbReference type="Proteomes" id="UP001187531">
    <property type="component" value="Unassembled WGS sequence"/>
</dbReference>
<dbReference type="Pfam" id="PF00632">
    <property type="entry name" value="HECT"/>
    <property type="match status" value="1"/>
</dbReference>
<sequence length="53" mass="6179">MFILRSESRTHWFNEKAFENDAKFKLVGILFGLAVYNSVLLDVRFPSVVYRPG</sequence>
<dbReference type="AlphaFoldDB" id="A0AA88H824"/>
<name>A0AA88H824_ARTSF</name>
<dbReference type="GO" id="GO:0009966">
    <property type="term" value="P:regulation of signal transduction"/>
    <property type="evidence" value="ECO:0007669"/>
    <property type="project" value="UniProtKB-ARBA"/>
</dbReference>
<dbReference type="InterPro" id="IPR035983">
    <property type="entry name" value="Hect_E3_ubiquitin_ligase"/>
</dbReference>